<dbReference type="InterPro" id="IPR001683">
    <property type="entry name" value="PX_dom"/>
</dbReference>
<dbReference type="InterPro" id="IPR035704">
    <property type="entry name" value="SNX8/Mvp1_PX"/>
</dbReference>
<evidence type="ECO:0000256" key="1">
    <source>
        <dbReference type="ARBA" id="ARBA00004287"/>
    </source>
</evidence>
<dbReference type="KEGG" id="kaf:KAFR_0A05200"/>
<organism evidence="12 13">
    <name type="scientific">Kazachstania africana (strain ATCC 22294 / BCRC 22015 / CBS 2517 / CECT 1963 / NBRC 1671 / NRRL Y-8276)</name>
    <name type="common">Yeast</name>
    <name type="synonym">Kluyveromyces africanus</name>
    <dbReference type="NCBI Taxonomy" id="1071382"/>
    <lineage>
        <taxon>Eukaryota</taxon>
        <taxon>Fungi</taxon>
        <taxon>Dikarya</taxon>
        <taxon>Ascomycota</taxon>
        <taxon>Saccharomycotina</taxon>
        <taxon>Saccharomycetes</taxon>
        <taxon>Saccharomycetales</taxon>
        <taxon>Saccharomycetaceae</taxon>
        <taxon>Kazachstania</taxon>
    </lineage>
</organism>
<dbReference type="GO" id="GO:0005829">
    <property type="term" value="C:cytosol"/>
    <property type="evidence" value="ECO:0007669"/>
    <property type="project" value="GOC"/>
</dbReference>
<dbReference type="CDD" id="cd06866">
    <property type="entry name" value="PX_SNX8_Mvp1p_like"/>
    <property type="match status" value="1"/>
</dbReference>
<evidence type="ECO:0000256" key="4">
    <source>
        <dbReference type="ARBA" id="ARBA00014268"/>
    </source>
</evidence>
<evidence type="ECO:0000256" key="8">
    <source>
        <dbReference type="ARBA" id="ARBA00023136"/>
    </source>
</evidence>
<accession>H2ANK5</accession>
<name>H2ANK5_KAZAF</name>
<keyword evidence="5" id="KW-0813">Transport</keyword>
<dbReference type="STRING" id="1071382.H2ANK5"/>
<feature type="domain" description="PX" evidence="11">
    <location>
        <begin position="144"/>
        <end position="265"/>
    </location>
</feature>
<keyword evidence="7" id="KW-0653">Protein transport</keyword>
<dbReference type="GO" id="GO:0005768">
    <property type="term" value="C:endosome"/>
    <property type="evidence" value="ECO:0007669"/>
    <property type="project" value="EnsemblFungi"/>
</dbReference>
<evidence type="ECO:0000313" key="13">
    <source>
        <dbReference type="Proteomes" id="UP000005220"/>
    </source>
</evidence>
<dbReference type="eggNOG" id="KOG2273">
    <property type="taxonomic scope" value="Eukaryota"/>
</dbReference>
<dbReference type="Pfam" id="PF00787">
    <property type="entry name" value="PX"/>
    <property type="match status" value="1"/>
</dbReference>
<dbReference type="GeneID" id="13886321"/>
<feature type="region of interest" description="Disordered" evidence="10">
    <location>
        <begin position="101"/>
        <end position="124"/>
    </location>
</feature>
<dbReference type="PANTHER" id="PTHR47554:SF1">
    <property type="entry name" value="SORTING NEXIN MVP1"/>
    <property type="match status" value="1"/>
</dbReference>
<dbReference type="SUPFAM" id="SSF64268">
    <property type="entry name" value="PX domain"/>
    <property type="match status" value="1"/>
</dbReference>
<dbReference type="Gene3D" id="3.30.1520.10">
    <property type="entry name" value="Phox-like domain"/>
    <property type="match status" value="1"/>
</dbReference>
<feature type="region of interest" description="Disordered" evidence="10">
    <location>
        <begin position="1"/>
        <end position="57"/>
    </location>
</feature>
<comment type="subcellular location">
    <subcellularLocation>
        <location evidence="2">Cytoplasm</location>
    </subcellularLocation>
    <subcellularLocation>
        <location evidence="1">Membrane</location>
        <topology evidence="1">Peripheral membrane protein</topology>
        <orientation evidence="1">Cytoplasmic side</orientation>
    </subcellularLocation>
</comment>
<dbReference type="SMART" id="SM00312">
    <property type="entry name" value="PX"/>
    <property type="match status" value="1"/>
</dbReference>
<keyword evidence="6" id="KW-0963">Cytoplasm</keyword>
<evidence type="ECO:0000256" key="10">
    <source>
        <dbReference type="SAM" id="MobiDB-lite"/>
    </source>
</evidence>
<comment type="similarity">
    <text evidence="3">Belongs to the sorting nexin family.</text>
</comment>
<dbReference type="CDD" id="cd07597">
    <property type="entry name" value="BAR_SNX8"/>
    <property type="match status" value="1"/>
</dbReference>
<dbReference type="GO" id="GO:0016020">
    <property type="term" value="C:membrane"/>
    <property type="evidence" value="ECO:0007669"/>
    <property type="project" value="UniProtKB-SubCell"/>
</dbReference>
<dbReference type="GO" id="GO:0006623">
    <property type="term" value="P:protein targeting to vacuole"/>
    <property type="evidence" value="ECO:0007669"/>
    <property type="project" value="EnsemblFungi"/>
</dbReference>
<dbReference type="GO" id="GO:0042147">
    <property type="term" value="P:retrograde transport, endosome to Golgi"/>
    <property type="evidence" value="ECO:0007669"/>
    <property type="project" value="EnsemblFungi"/>
</dbReference>
<reference evidence="12 13" key="1">
    <citation type="journal article" date="2011" name="Proc. Natl. Acad. Sci. U.S.A.">
        <title>Evolutionary erosion of yeast sex chromosomes by mating-type switching accidents.</title>
        <authorList>
            <person name="Gordon J.L."/>
            <person name="Armisen D."/>
            <person name="Proux-Wera E."/>
            <person name="Oheigeartaigh S.S."/>
            <person name="Byrne K.P."/>
            <person name="Wolfe K.H."/>
        </authorList>
    </citation>
    <scope>NUCLEOTIDE SEQUENCE [LARGE SCALE GENOMIC DNA]</scope>
    <source>
        <strain evidence="13">ATCC 22294 / BCRC 22015 / CBS 2517 / CECT 1963 / NBRC 1671 / NRRL Y-8276</strain>
    </source>
</reference>
<dbReference type="InParanoid" id="H2ANK5"/>
<dbReference type="GO" id="GO:0097320">
    <property type="term" value="P:plasma membrane tubulation"/>
    <property type="evidence" value="ECO:0007669"/>
    <property type="project" value="EnsemblFungi"/>
</dbReference>
<evidence type="ECO:0000256" key="3">
    <source>
        <dbReference type="ARBA" id="ARBA00010883"/>
    </source>
</evidence>
<feature type="compositionally biased region" description="Polar residues" evidence="10">
    <location>
        <begin position="39"/>
        <end position="50"/>
    </location>
</feature>
<evidence type="ECO:0000259" key="11">
    <source>
        <dbReference type="PROSITE" id="PS50195"/>
    </source>
</evidence>
<dbReference type="InterPro" id="IPR045734">
    <property type="entry name" value="Snx8_BAR_dom"/>
</dbReference>
<dbReference type="EMBL" id="HE650821">
    <property type="protein sequence ID" value="CCF55955.1"/>
    <property type="molecule type" value="Genomic_DNA"/>
</dbReference>
<dbReference type="GO" id="GO:0032266">
    <property type="term" value="F:phosphatidylinositol-3-phosphate binding"/>
    <property type="evidence" value="ECO:0007669"/>
    <property type="project" value="EnsemblFungi"/>
</dbReference>
<dbReference type="OrthoDB" id="10064318at2759"/>
<dbReference type="GO" id="GO:0042802">
    <property type="term" value="F:identical protein binding"/>
    <property type="evidence" value="ECO:0007669"/>
    <property type="project" value="EnsemblFungi"/>
</dbReference>
<sequence length="555" mass="63620">MNIFVNDADPWADTSPSPNRQSKNSTNNTVNEETDTNGWAGSNNPHTDPNPNIGPANLSSTFNNLSLTANLSATTNLFGNSTDNILEESVWLDEGDKTGATLQKNDNNNGMIPNIPSDTADPSTTKTEYNTWIKNIRESYKPLSPDIITIEEIPEREGLLFKHINYNVSLLTKLPNVESPKDGAVIRRYSDFVWLQEILIKRYPFRMIPELPPKKIGTSSTNLDPIFLQKRLNGLTRFINLIMKHPVLQQDDLVLTFLTVPTDISQWRKQLKRNIGNTFSVGSSSNSSTSLDGNSLLDTTDEFTDKKISSYFIKSVWSPEISTNWNKFVNSIDDIILTWNKIAMVVQKHEISLKRQKINNNQILSSLLSDFVKTTTIMYPESQNSETIPLINDNLKMINTSLSEINKINESHIEKADTDIIPRFKVFIDILVSLRNLFERYKIMATNNIPQLRRHIQLNFEKLKSMKGKPDISGAEYDKLKYMIEKDKRHLVQQLNKSWLIRECIFFEFTIFQESQYLISVAFKNWVTSTSHFIDFNMNEWEKLNNMISDIPTSC</sequence>
<dbReference type="PROSITE" id="PS50195">
    <property type="entry name" value="PX"/>
    <property type="match status" value="1"/>
</dbReference>
<dbReference type="Proteomes" id="UP000005220">
    <property type="component" value="Chromosome 1"/>
</dbReference>
<dbReference type="Pfam" id="PF19566">
    <property type="entry name" value="Snx8_BAR_dom"/>
    <property type="match status" value="1"/>
</dbReference>
<evidence type="ECO:0000256" key="2">
    <source>
        <dbReference type="ARBA" id="ARBA00004496"/>
    </source>
</evidence>
<evidence type="ECO:0000256" key="9">
    <source>
        <dbReference type="ARBA" id="ARBA00072009"/>
    </source>
</evidence>
<dbReference type="InterPro" id="IPR028662">
    <property type="entry name" value="SNX8/Mvp1"/>
</dbReference>
<evidence type="ECO:0000256" key="7">
    <source>
        <dbReference type="ARBA" id="ARBA00022927"/>
    </source>
</evidence>
<dbReference type="HOGENOM" id="CLU_009058_2_0_1"/>
<dbReference type="RefSeq" id="XP_003955090.1">
    <property type="nucleotide sequence ID" value="XM_003955041.1"/>
</dbReference>
<proteinExistence type="inferred from homology"/>
<keyword evidence="8" id="KW-0472">Membrane</keyword>
<keyword evidence="13" id="KW-1185">Reference proteome</keyword>
<feature type="compositionally biased region" description="Polar residues" evidence="10">
    <location>
        <begin position="14"/>
        <end position="23"/>
    </location>
</feature>
<evidence type="ECO:0000256" key="5">
    <source>
        <dbReference type="ARBA" id="ARBA00022448"/>
    </source>
</evidence>
<dbReference type="AlphaFoldDB" id="H2ANK5"/>
<evidence type="ECO:0000256" key="6">
    <source>
        <dbReference type="ARBA" id="ARBA00022490"/>
    </source>
</evidence>
<protein>
    <recommendedName>
        <fullName evidence="4">Sorting nexin MVP1</fullName>
    </recommendedName>
    <alternativeName>
        <fullName evidence="9">Sorting nexin mvp1</fullName>
    </alternativeName>
</protein>
<dbReference type="InterPro" id="IPR036871">
    <property type="entry name" value="PX_dom_sf"/>
</dbReference>
<dbReference type="PANTHER" id="PTHR47554">
    <property type="entry name" value="SORTING NEXIN MVP1"/>
    <property type="match status" value="1"/>
</dbReference>
<gene>
    <name evidence="12" type="primary">KAFR0A05200</name>
    <name evidence="12" type="ORF">KAFR_0A05200</name>
</gene>
<evidence type="ECO:0000313" key="12">
    <source>
        <dbReference type="EMBL" id="CCF55955.1"/>
    </source>
</evidence>
<dbReference type="GO" id="GO:0005634">
    <property type="term" value="C:nucleus"/>
    <property type="evidence" value="ECO:0007669"/>
    <property type="project" value="EnsemblFungi"/>
</dbReference>
<dbReference type="FunFam" id="3.30.1520.10:FF:000042">
    <property type="entry name" value="Sorting nexin mvp1"/>
    <property type="match status" value="1"/>
</dbReference>
<dbReference type="FunCoup" id="H2ANK5">
    <property type="interactions" value="186"/>
</dbReference>